<reference evidence="2 3" key="1">
    <citation type="submission" date="2012-10" db="EMBL/GenBank/DDBJ databases">
        <title>Genome sequencing and analysis of entomopathogenic fungi Beauveria bassiana D1-5.</title>
        <authorList>
            <person name="Li Q."/>
            <person name="Wang L."/>
            <person name="Zhang Z."/>
            <person name="Wang Q."/>
            <person name="Ren J."/>
            <person name="Wang M."/>
            <person name="Xu W."/>
            <person name="Wang J."/>
            <person name="Lu Y."/>
            <person name="Du Q."/>
            <person name="Sun Z."/>
        </authorList>
    </citation>
    <scope>NUCLEOTIDE SEQUENCE [LARGE SCALE GENOMIC DNA]</scope>
    <source>
        <strain evidence="2 3">D1-5</strain>
    </source>
</reference>
<dbReference type="HOGENOM" id="CLU_458530_0_0_1"/>
<feature type="region of interest" description="Disordered" evidence="1">
    <location>
        <begin position="270"/>
        <end position="292"/>
    </location>
</feature>
<evidence type="ECO:0000256" key="1">
    <source>
        <dbReference type="SAM" id="MobiDB-lite"/>
    </source>
</evidence>
<dbReference type="eggNOG" id="ENOG502QQXP">
    <property type="taxonomic scope" value="Eukaryota"/>
</dbReference>
<proteinExistence type="predicted"/>
<dbReference type="EMBL" id="ANFO01000498">
    <property type="protein sequence ID" value="KGQ09145.1"/>
    <property type="molecule type" value="Genomic_DNA"/>
</dbReference>
<dbReference type="AlphaFoldDB" id="A0A0A2VSN7"/>
<accession>A0A0A2VSN7</accession>
<name>A0A0A2VSN7_BEABA</name>
<organism evidence="2 3">
    <name type="scientific">Beauveria bassiana D1-5</name>
    <dbReference type="NCBI Taxonomy" id="1245745"/>
    <lineage>
        <taxon>Eukaryota</taxon>
        <taxon>Fungi</taxon>
        <taxon>Dikarya</taxon>
        <taxon>Ascomycota</taxon>
        <taxon>Pezizomycotina</taxon>
        <taxon>Sordariomycetes</taxon>
        <taxon>Hypocreomycetidae</taxon>
        <taxon>Hypocreales</taxon>
        <taxon>Cordycipitaceae</taxon>
        <taxon>Beauveria</taxon>
    </lineage>
</organism>
<evidence type="ECO:0000313" key="2">
    <source>
        <dbReference type="EMBL" id="KGQ09145.1"/>
    </source>
</evidence>
<protein>
    <submittedName>
        <fullName evidence="2">Uncharacterized protein</fullName>
    </submittedName>
</protein>
<comment type="caution">
    <text evidence="2">The sequence shown here is derived from an EMBL/GenBank/DDBJ whole genome shotgun (WGS) entry which is preliminary data.</text>
</comment>
<sequence length="595" mass="58796">MTPKALGLTLLGALQKRQDATCLDFCPFDTMTISIAPTEIVVEQPIRVTGYFPDNGPFTLAPDVVATITGAPGVIDTVLTLESSDYETNTITVCPTQPTDTITTVTTTSEPSTTASCVPAPPVCATVLPVACASLSSTDGLALVPLVPLCTAALGVLGTADTAACLAADIGATTAGASIVACLNAALSGVCITALPQACLDIPTASAADLPGKVAACTLALGPFAVGTAAECLGTAVTDPSNILSCLRTAIGLGDGSDACTTVIPTSDTTAPATSTDTTPPTTVTTPDSTSCVPTATGPAPSVCATGLPQACTELGSLNGLEIIPALVGCTVALGPFAVGNTLSCLATSGITLTTAGTTIVDCLRNALKGECITSLPESCTKLRTETGLALVPEAAKCVVALGPFAVGTTLSCLSTSQITTTSTGVGIIDCLETALGLRSSTSPGGDGTAACTTTSTPPAPTCQVNLPPECSNLRRTNGLALVVEVPICLVALGVFGVGNAAACLATTAITLSTTGVAIVECIENAFKAQCPRELPAACTNLANDNLGELVVDIPLCTVALGPYAAGTALSCLSTSVGSGQTIVQCLKDAFGISG</sequence>
<gene>
    <name evidence="2" type="ORF">BBAD15_g5520</name>
</gene>
<dbReference type="STRING" id="1245745.A0A0A2VSN7"/>
<evidence type="ECO:0000313" key="3">
    <source>
        <dbReference type="Proteomes" id="UP000030106"/>
    </source>
</evidence>
<dbReference type="OrthoDB" id="5151634at2759"/>
<dbReference type="Proteomes" id="UP000030106">
    <property type="component" value="Unassembled WGS sequence"/>
</dbReference>